<evidence type="ECO:0000256" key="6">
    <source>
        <dbReference type="ARBA" id="ARBA00022741"/>
    </source>
</evidence>
<dbReference type="InterPro" id="IPR016132">
    <property type="entry name" value="Phyto_chromo_attachment"/>
</dbReference>
<keyword evidence="6" id="KW-0547">Nucleotide-binding</keyword>
<evidence type="ECO:0000259" key="11">
    <source>
        <dbReference type="PROSITE" id="PS50046"/>
    </source>
</evidence>
<organism evidence="13 14">
    <name type="scientific">Chlorogloeopsis fritschii PCC 6912</name>
    <dbReference type="NCBI Taxonomy" id="211165"/>
    <lineage>
        <taxon>Bacteria</taxon>
        <taxon>Bacillati</taxon>
        <taxon>Cyanobacteriota</taxon>
        <taxon>Cyanophyceae</taxon>
        <taxon>Nostocales</taxon>
        <taxon>Chlorogloeopsidaceae</taxon>
        <taxon>Chlorogloeopsis</taxon>
    </lineage>
</organism>
<dbReference type="GO" id="GO:0005524">
    <property type="term" value="F:ATP binding"/>
    <property type="evidence" value="ECO:0007669"/>
    <property type="project" value="UniProtKB-KW"/>
</dbReference>
<dbReference type="InterPro" id="IPR036097">
    <property type="entry name" value="HisK_dim/P_sf"/>
</dbReference>
<dbReference type="Gene3D" id="3.30.450.40">
    <property type="match status" value="3"/>
</dbReference>
<dbReference type="GO" id="GO:0006355">
    <property type="term" value="P:regulation of DNA-templated transcription"/>
    <property type="evidence" value="ECO:0007669"/>
    <property type="project" value="InterPro"/>
</dbReference>
<evidence type="ECO:0000313" key="13">
    <source>
        <dbReference type="EMBL" id="RUR83097.1"/>
    </source>
</evidence>
<dbReference type="Pfam" id="PF02518">
    <property type="entry name" value="HATPase_c"/>
    <property type="match status" value="1"/>
</dbReference>
<dbReference type="EC" id="2.7.13.3" evidence="3"/>
<dbReference type="InterPro" id="IPR036890">
    <property type="entry name" value="HATPase_C_sf"/>
</dbReference>
<keyword evidence="4" id="KW-0597">Phosphoprotein</keyword>
<dbReference type="InterPro" id="IPR013515">
    <property type="entry name" value="Phytochrome_cen-reg"/>
</dbReference>
<evidence type="ECO:0000256" key="3">
    <source>
        <dbReference type="ARBA" id="ARBA00012438"/>
    </source>
</evidence>
<dbReference type="PANTHER" id="PTHR43065">
    <property type="entry name" value="SENSOR HISTIDINE KINASE"/>
    <property type="match status" value="1"/>
</dbReference>
<dbReference type="Pfam" id="PF00360">
    <property type="entry name" value="PHY"/>
    <property type="match status" value="1"/>
</dbReference>
<dbReference type="PROSITE" id="PS50046">
    <property type="entry name" value="PHYTOCHROME_2"/>
    <property type="match status" value="2"/>
</dbReference>
<accession>A0A3S0Y166</accession>
<protein>
    <recommendedName>
        <fullName evidence="3">histidine kinase</fullName>
        <ecNumber evidence="3">2.7.13.3</ecNumber>
    </recommendedName>
</protein>
<dbReference type="PRINTS" id="PR00344">
    <property type="entry name" value="BCTRLSENSOR"/>
</dbReference>
<dbReference type="InterPro" id="IPR003018">
    <property type="entry name" value="GAF"/>
</dbReference>
<dbReference type="OrthoDB" id="474548at2"/>
<feature type="coiled-coil region" evidence="10">
    <location>
        <begin position="591"/>
        <end position="645"/>
    </location>
</feature>
<evidence type="ECO:0000256" key="2">
    <source>
        <dbReference type="ARBA" id="ARBA00006402"/>
    </source>
</evidence>
<dbReference type="EMBL" id="RSCJ01000008">
    <property type="protein sequence ID" value="RUR83097.1"/>
    <property type="molecule type" value="Genomic_DNA"/>
</dbReference>
<dbReference type="InterPro" id="IPR003594">
    <property type="entry name" value="HATPase_dom"/>
</dbReference>
<feature type="domain" description="Histidine kinase" evidence="12">
    <location>
        <begin position="654"/>
        <end position="905"/>
    </location>
</feature>
<evidence type="ECO:0000256" key="4">
    <source>
        <dbReference type="ARBA" id="ARBA00022553"/>
    </source>
</evidence>
<keyword evidence="10" id="KW-0175">Coiled coil</keyword>
<keyword evidence="7" id="KW-0418">Kinase</keyword>
<keyword evidence="14" id="KW-1185">Reference proteome</keyword>
<evidence type="ECO:0000256" key="10">
    <source>
        <dbReference type="SAM" id="Coils"/>
    </source>
</evidence>
<dbReference type="SUPFAM" id="SSF55781">
    <property type="entry name" value="GAF domain-like"/>
    <property type="match status" value="3"/>
</dbReference>
<evidence type="ECO:0000256" key="7">
    <source>
        <dbReference type="ARBA" id="ARBA00022777"/>
    </source>
</evidence>
<evidence type="ECO:0000256" key="5">
    <source>
        <dbReference type="ARBA" id="ARBA00022679"/>
    </source>
</evidence>
<dbReference type="SMART" id="SM00065">
    <property type="entry name" value="GAF"/>
    <property type="match status" value="3"/>
</dbReference>
<dbReference type="PROSITE" id="PS50109">
    <property type="entry name" value="HIS_KIN"/>
    <property type="match status" value="1"/>
</dbReference>
<evidence type="ECO:0000256" key="9">
    <source>
        <dbReference type="ARBA" id="ARBA00023012"/>
    </source>
</evidence>
<comment type="caution">
    <text evidence="13">The sequence shown here is derived from an EMBL/GenBank/DDBJ whole genome shotgun (WGS) entry which is preliminary data.</text>
</comment>
<dbReference type="Pfam" id="PF01590">
    <property type="entry name" value="GAF"/>
    <property type="match status" value="2"/>
</dbReference>
<gene>
    <name evidence="13" type="ORF">PCC6912_24710</name>
</gene>
<dbReference type="CDD" id="cd00082">
    <property type="entry name" value="HisKA"/>
    <property type="match status" value="1"/>
</dbReference>
<dbReference type="GO" id="GO:0000155">
    <property type="term" value="F:phosphorelay sensor kinase activity"/>
    <property type="evidence" value="ECO:0007669"/>
    <property type="project" value="InterPro"/>
</dbReference>
<dbReference type="InterPro" id="IPR005467">
    <property type="entry name" value="His_kinase_dom"/>
</dbReference>
<dbReference type="PANTHER" id="PTHR43065:SF10">
    <property type="entry name" value="PEROXIDE STRESS-ACTIVATED HISTIDINE KINASE MAK3"/>
    <property type="match status" value="1"/>
</dbReference>
<dbReference type="SMART" id="SM00387">
    <property type="entry name" value="HATPase_c"/>
    <property type="match status" value="1"/>
</dbReference>
<reference evidence="13 14" key="1">
    <citation type="journal article" date="2019" name="Genome Biol. Evol.">
        <title>Day and night: Metabolic profiles and evolutionary relationships of six axenic non-marine cyanobacteria.</title>
        <authorList>
            <person name="Will S.E."/>
            <person name="Henke P."/>
            <person name="Boedeker C."/>
            <person name="Huang S."/>
            <person name="Brinkmann H."/>
            <person name="Rohde M."/>
            <person name="Jarek M."/>
            <person name="Friedl T."/>
            <person name="Seufert S."/>
            <person name="Schumacher M."/>
            <person name="Overmann J."/>
            <person name="Neumann-Schaal M."/>
            <person name="Petersen J."/>
        </authorList>
    </citation>
    <scope>NUCLEOTIDE SEQUENCE [LARGE SCALE GENOMIC DNA]</scope>
    <source>
        <strain evidence="13 14">PCC 6912</strain>
    </source>
</reference>
<keyword evidence="8" id="KW-0067">ATP-binding</keyword>
<evidence type="ECO:0000256" key="1">
    <source>
        <dbReference type="ARBA" id="ARBA00000085"/>
    </source>
</evidence>
<feature type="domain" description="Phytochrome chromophore attachment site" evidence="11">
    <location>
        <begin position="461"/>
        <end position="597"/>
    </location>
</feature>
<dbReference type="SMART" id="SM00388">
    <property type="entry name" value="HisKA"/>
    <property type="match status" value="1"/>
</dbReference>
<dbReference type="InterPro" id="IPR029016">
    <property type="entry name" value="GAF-like_dom_sf"/>
</dbReference>
<dbReference type="SUPFAM" id="SSF55874">
    <property type="entry name" value="ATPase domain of HSP90 chaperone/DNA topoisomerase II/histidine kinase"/>
    <property type="match status" value="1"/>
</dbReference>
<proteinExistence type="inferred from homology"/>
<name>A0A3S0Y166_CHLFR</name>
<dbReference type="Gene3D" id="3.30.565.10">
    <property type="entry name" value="Histidine kinase-like ATPase, C-terminal domain"/>
    <property type="match status" value="1"/>
</dbReference>
<dbReference type="GO" id="GO:0009584">
    <property type="term" value="P:detection of visible light"/>
    <property type="evidence" value="ECO:0007669"/>
    <property type="project" value="InterPro"/>
</dbReference>
<dbReference type="InterPro" id="IPR004358">
    <property type="entry name" value="Sig_transdc_His_kin-like_C"/>
</dbReference>
<dbReference type="STRING" id="211165.GCA_000317285_00514"/>
<evidence type="ECO:0000259" key="12">
    <source>
        <dbReference type="PROSITE" id="PS50109"/>
    </source>
</evidence>
<comment type="similarity">
    <text evidence="2">In the N-terminal section; belongs to the phytochrome family.</text>
</comment>
<comment type="catalytic activity">
    <reaction evidence="1">
        <text>ATP + protein L-histidine = ADP + protein N-phospho-L-histidine.</text>
        <dbReference type="EC" id="2.7.13.3"/>
    </reaction>
</comment>
<keyword evidence="9" id="KW-0902">Two-component regulatory system</keyword>
<evidence type="ECO:0000256" key="8">
    <source>
        <dbReference type="ARBA" id="ARBA00022840"/>
    </source>
</evidence>
<dbReference type="InterPro" id="IPR003661">
    <property type="entry name" value="HisK_dim/P_dom"/>
</dbReference>
<evidence type="ECO:0000313" key="14">
    <source>
        <dbReference type="Proteomes" id="UP000268857"/>
    </source>
</evidence>
<dbReference type="SUPFAM" id="SSF47384">
    <property type="entry name" value="Homodimeric domain of signal transducing histidine kinase"/>
    <property type="match status" value="1"/>
</dbReference>
<dbReference type="AlphaFoldDB" id="A0A3S0Y166"/>
<dbReference type="Proteomes" id="UP000268857">
    <property type="component" value="Unassembled WGS sequence"/>
</dbReference>
<sequence length="913" mass="103813">MTYIQSGLQQTFEHKDFLHRITNRIKRSLELQEILAATVTELREILSTDRVKVYRFDMDGNGEVIAESIYNQRLPSLLGLHFPANDIPEESRQMYLLARQRTIVDVSSGRIGLSRLQCPETGKPLNEIDNFQYRRVDPCHLEYLKAMGVQSSLIVPIVDCDQQEESPKPRLWGLLVSHHSKPRTFLKREIRMVQQVADQLSLAIAVNNLLAQNRAEQKRGAIINRISILLNTVPEIQLSAALKETITALGGVGGRLHIQPTSQLYTWGDQPILPGESENNLLEKHSAWQNWITQCKHGNVLAIQDLYKQPQFEAIAPFFQSTRIRGILVIPLHYRQKCIGSLSIFRHEFDTEILWAGCGEENQRQRLPQFSFAAWREQKKEQALEWKPEETSLAEGLYHHFSIAIQQQLIYQKVKKMRLQVQRLNLNLKRKVQQQTAQLQKSLQYSVLLKQITDQIHSTLDLKSTLQTIVREIRKLLNTDRVLIYQFLENTEGEVIFEEVNGNWKSVLGMKAPSECFPDEYTHLYFRGRVRAINNTLATSLSPCHQEFLHNLQVQACLIVPIKMGAQLWGLLIAHNCHAPRNWHDDEIDLLQQLADQAAIAIQQAQLYEQSLATEAEATAKAAQLEQALCQLQQTQTQLIQTEKMSSLGQLVAGIAHEINNPVNFIYGNLSHVINYTQELLALLQLYQIHNPQPNEEVEAKADAIDLEFVVDDLPKILSSMQAGAERIQAIVLSLRNFSRLDQAEIKPVDLHEGIDNTLLILQHRLKPTAKFPGIKVIKDYGNLPLVECYAGEINQVFMNIIANAIDVLIDIRNSNTSYIRISTEVSTDKSRAVVCIADNGQGMSEEVKKRIFDPFFTTKPVGKGMGLGLAISYQTVVNKHGGKIECVSEIEKGTEFRLEIPLKQTVQSISEY</sequence>
<dbReference type="Gene3D" id="1.10.287.130">
    <property type="match status" value="1"/>
</dbReference>
<dbReference type="RefSeq" id="WP_016873094.1">
    <property type="nucleotide sequence ID" value="NZ_AJLN01000037.1"/>
</dbReference>
<keyword evidence="5" id="KW-0808">Transferase</keyword>
<feature type="domain" description="Phytochrome chromophore attachment site" evidence="11">
    <location>
        <begin position="30"/>
        <end position="199"/>
    </location>
</feature>